<dbReference type="Gene3D" id="1.10.3890.10">
    <property type="entry name" value="HflD-like"/>
    <property type="match status" value="1"/>
</dbReference>
<accession>A0A2S0VT14</accession>
<evidence type="ECO:0000256" key="2">
    <source>
        <dbReference type="ARBA" id="ARBA00022490"/>
    </source>
</evidence>
<dbReference type="InterPro" id="IPR007451">
    <property type="entry name" value="HflD"/>
</dbReference>
<dbReference type="SUPFAM" id="SSF101322">
    <property type="entry name" value="YcfC-like"/>
    <property type="match status" value="1"/>
</dbReference>
<evidence type="ECO:0000256" key="1">
    <source>
        <dbReference type="ARBA" id="ARBA00022475"/>
    </source>
</evidence>
<dbReference type="InterPro" id="IPR035932">
    <property type="entry name" value="HflD-like_sf"/>
</dbReference>
<evidence type="ECO:0000313" key="5">
    <source>
        <dbReference type="EMBL" id="AWB67322.1"/>
    </source>
</evidence>
<dbReference type="NCBIfam" id="NF001246">
    <property type="entry name" value="PRK00218.1-2"/>
    <property type="match status" value="1"/>
</dbReference>
<dbReference type="AlphaFoldDB" id="A0A2S0VT14"/>
<dbReference type="GO" id="GO:0005886">
    <property type="term" value="C:plasma membrane"/>
    <property type="evidence" value="ECO:0007669"/>
    <property type="project" value="UniProtKB-SubCell"/>
</dbReference>
<dbReference type="Proteomes" id="UP000244441">
    <property type="component" value="Chromosome"/>
</dbReference>
<keyword evidence="6" id="KW-1185">Reference proteome</keyword>
<proteinExistence type="inferred from homology"/>
<evidence type="ECO:0000313" key="6">
    <source>
        <dbReference type="Proteomes" id="UP000244441"/>
    </source>
</evidence>
<name>A0A2S0VT14_9ALTE</name>
<reference evidence="5 6" key="1">
    <citation type="submission" date="2018-01" db="EMBL/GenBank/DDBJ databases">
        <title>Genome sequence of a Cantenovulum-like bacteria.</title>
        <authorList>
            <person name="Tan W.R."/>
            <person name="Lau N.-S."/>
            <person name="Go F."/>
            <person name="Amirul A.-A.A."/>
        </authorList>
    </citation>
    <scope>NUCLEOTIDE SEQUENCE [LARGE SCALE GENOMIC DNA]</scope>
    <source>
        <strain evidence="5 6">CCB-QB4</strain>
    </source>
</reference>
<comment type="similarity">
    <text evidence="4">Belongs to the HflD family.</text>
</comment>
<keyword evidence="2 4" id="KW-0963">Cytoplasm</keyword>
<keyword evidence="1 4" id="KW-1003">Cell membrane</keyword>
<sequence length="211" mass="23671">MSDVTYEQTLALAGICQAGSLIQQLARTGRVDMDKVAETFTWVLNTNPASTEDVFGSEKAVEQGFTIIHDQLGHKSHKKDAELTRYVLSLLSLERKLAKNKLALQRLAKGIDNAERQLTHYEITDEQIITSLAGLYSDVISPLGPKIQIIGNPHLLQQKSVQNKIRAILLAGMRAAVLWRQLGGKRRNIVFRRNKWVSFSAQALHKFNQIN</sequence>
<organism evidence="5 6">
    <name type="scientific">Saccharobesus litoralis</name>
    <dbReference type="NCBI Taxonomy" id="2172099"/>
    <lineage>
        <taxon>Bacteria</taxon>
        <taxon>Pseudomonadati</taxon>
        <taxon>Pseudomonadota</taxon>
        <taxon>Gammaproteobacteria</taxon>
        <taxon>Alteromonadales</taxon>
        <taxon>Alteromonadaceae</taxon>
        <taxon>Saccharobesus</taxon>
    </lineage>
</organism>
<keyword evidence="3 4" id="KW-0472">Membrane</keyword>
<dbReference type="GO" id="GO:0005737">
    <property type="term" value="C:cytoplasm"/>
    <property type="evidence" value="ECO:0007669"/>
    <property type="project" value="UniProtKB-SubCell"/>
</dbReference>
<gene>
    <name evidence="4" type="primary">hflD</name>
    <name evidence="5" type="ORF">C2869_13120</name>
</gene>
<feature type="coiled-coil region" evidence="4">
    <location>
        <begin position="97"/>
        <end position="124"/>
    </location>
</feature>
<dbReference type="HAMAP" id="MF_00695">
    <property type="entry name" value="HflD_protein"/>
    <property type="match status" value="1"/>
</dbReference>
<evidence type="ECO:0000256" key="3">
    <source>
        <dbReference type="ARBA" id="ARBA00023136"/>
    </source>
</evidence>
<dbReference type="KEGG" id="cate:C2869_13120"/>
<dbReference type="PANTHER" id="PTHR38100">
    <property type="entry name" value="HIGH FREQUENCY LYSOGENIZATION PROTEIN HFLD"/>
    <property type="match status" value="1"/>
</dbReference>
<dbReference type="OrthoDB" id="9788031at2"/>
<protein>
    <recommendedName>
        <fullName evidence="4">High frequency lysogenization protein HflD homolog</fullName>
    </recommendedName>
</protein>
<dbReference type="PANTHER" id="PTHR38100:SF1">
    <property type="entry name" value="HIGH FREQUENCY LYSOGENIZATION PROTEIN HFLD"/>
    <property type="match status" value="1"/>
</dbReference>
<dbReference type="Pfam" id="PF04356">
    <property type="entry name" value="DUF489"/>
    <property type="match status" value="1"/>
</dbReference>
<evidence type="ECO:0000256" key="4">
    <source>
        <dbReference type="HAMAP-Rule" id="MF_00695"/>
    </source>
</evidence>
<keyword evidence="4" id="KW-0175">Coiled coil</keyword>
<dbReference type="EMBL" id="CP026604">
    <property type="protein sequence ID" value="AWB67322.1"/>
    <property type="molecule type" value="Genomic_DNA"/>
</dbReference>
<dbReference type="RefSeq" id="WP_108603369.1">
    <property type="nucleotide sequence ID" value="NZ_CP026604.1"/>
</dbReference>
<dbReference type="NCBIfam" id="NF001248">
    <property type="entry name" value="PRK00218.1-4"/>
    <property type="match status" value="1"/>
</dbReference>
<comment type="subcellular location">
    <subcellularLocation>
        <location evidence="4">Cytoplasm</location>
    </subcellularLocation>
    <subcellularLocation>
        <location evidence="4">Cell membrane</location>
        <topology evidence="4">Peripheral membrane protein</topology>
        <orientation evidence="4">Cytoplasmic side</orientation>
    </subcellularLocation>
</comment>